<accession>A0ACC7MF21</accession>
<evidence type="ECO:0000313" key="1">
    <source>
        <dbReference type="EMBL" id="MFJ1470115.1"/>
    </source>
</evidence>
<sequence length="230" mass="25679">MLLTAQTLDELHDRLPGLNFEVPPHPAPRGETPELYSVVHLLGSIPLCSDDFPLQLAKRERPDFALQLGGRSIGIEHTEAVPENTAHESRLRAALGGGVHLVMPAVVGEPRKSRKQLLKEIEENRFPPPMVGDSVERRWAEAMAHFIGRKVASAQKPGYAVYDEQWLVIYDNWPSFALERQHAIALLQGHLAADDPFDVFDQVFILTGRVLVELAGGRAQLHRLNHVHRA</sequence>
<organism evidence="1 2">
    <name type="scientific">Massilia orientalis</name>
    <dbReference type="NCBI Taxonomy" id="3050128"/>
    <lineage>
        <taxon>Bacteria</taxon>
        <taxon>Pseudomonadati</taxon>
        <taxon>Pseudomonadota</taxon>
        <taxon>Betaproteobacteria</taxon>
        <taxon>Burkholderiales</taxon>
        <taxon>Oxalobacteraceae</taxon>
        <taxon>Telluria group</taxon>
        <taxon>Massilia</taxon>
    </lineage>
</organism>
<keyword evidence="2" id="KW-1185">Reference proteome</keyword>
<reference evidence="1" key="1">
    <citation type="submission" date="2024-11" db="EMBL/GenBank/DDBJ databases">
        <title>Description of Massilia orientalis sp. nov., isolated from rhizosphere soil of Ageratina adenophora.</title>
        <authorList>
            <person name="Wang Y."/>
        </authorList>
    </citation>
    <scope>NUCLEOTIDE SEQUENCE</scope>
    <source>
        <strain evidence="1">YIM B02787</strain>
    </source>
</reference>
<evidence type="ECO:0000313" key="2">
    <source>
        <dbReference type="Proteomes" id="UP001168096"/>
    </source>
</evidence>
<name>A0ACC7MF21_9BURK</name>
<dbReference type="EMBL" id="JASNRB020000013">
    <property type="protein sequence ID" value="MFJ1470115.1"/>
    <property type="molecule type" value="Genomic_DNA"/>
</dbReference>
<comment type="caution">
    <text evidence="1">The sequence shown here is derived from an EMBL/GenBank/DDBJ whole genome shotgun (WGS) entry which is preliminary data.</text>
</comment>
<proteinExistence type="predicted"/>
<gene>
    <name evidence="1" type="ORF">QPK29_020585</name>
</gene>
<protein>
    <submittedName>
        <fullName evidence="1">Uncharacterized protein</fullName>
    </submittedName>
</protein>
<dbReference type="Proteomes" id="UP001168096">
    <property type="component" value="Unassembled WGS sequence"/>
</dbReference>